<dbReference type="Proteomes" id="UP000182658">
    <property type="component" value="Unassembled WGS sequence"/>
</dbReference>
<proteinExistence type="predicted"/>
<evidence type="ECO:0000313" key="2">
    <source>
        <dbReference type="Proteomes" id="UP000182658"/>
    </source>
</evidence>
<dbReference type="InterPro" id="IPR011990">
    <property type="entry name" value="TPR-like_helical_dom_sf"/>
</dbReference>
<dbReference type="EMBL" id="KV875093">
    <property type="protein sequence ID" value="OIW34772.1"/>
    <property type="molecule type" value="Genomic_DNA"/>
</dbReference>
<dbReference type="InParanoid" id="A0A1J7JZB1"/>
<dbReference type="OrthoDB" id="6161812at2759"/>
<accession>A0A1J7JZB1</accession>
<reference evidence="1 2" key="1">
    <citation type="submission" date="2016-10" db="EMBL/GenBank/DDBJ databases">
        <title>Draft genome sequence of Coniochaeta ligniaria NRRL30616, a lignocellulolytic fungus for bioabatement of inhibitors in plant biomass hydrolysates.</title>
        <authorList>
            <consortium name="DOE Joint Genome Institute"/>
            <person name="Jimenez D.J."/>
            <person name="Hector R.E."/>
            <person name="Riley R."/>
            <person name="Sun H."/>
            <person name="Grigoriev I.V."/>
            <person name="Van Elsas J.D."/>
            <person name="Nichols N.N."/>
        </authorList>
    </citation>
    <scope>NUCLEOTIDE SEQUENCE [LARGE SCALE GENOMIC DNA]</scope>
    <source>
        <strain evidence="1 2">NRRL 30616</strain>
    </source>
</reference>
<dbReference type="Gene3D" id="1.25.40.10">
    <property type="entry name" value="Tetratricopeptide repeat domain"/>
    <property type="match status" value="1"/>
</dbReference>
<name>A0A1J7JZB1_9PEZI</name>
<dbReference type="AlphaFoldDB" id="A0A1J7JZB1"/>
<sequence>MEHRQLIQLHSRLTHPLLFQPPTVSTRRQASNLRGRTRYHRSTHVQVAGHVSMLPKLVPGLLLDAVRIFACSRSSPQVAILVSSLVGLGLQKLATGIPHVLAIHNIYANSHPPISPTVQFAELICSAAAYLYESNLTELCLQVASTGEEICRQLGQMLQRVASYSSSSSTVAATMSSNRGAFPPTMSLTQLEVNIVAYGAGVIWNARGITDRQKGHDMTWRVVELREKHNISISDPGPSNTDQVLLANAYNDWAEQLINEDKYLDGDNQFELYISKIFLAEFYLAIFHINVGEYEEAGKILQAALAARRQLFGETQTATFDCYFAMALCQFRLGDAALASQTLRHCLENHEAAQWCRYLQALVMQELDQREEGLALEAKTIAERNTGVPAPWTFGRLVAESDDVVVRDDAVHIGEPDLKVPSDDVYELKDV</sequence>
<gene>
    <name evidence="1" type="ORF">CONLIGDRAFT_639110</name>
</gene>
<dbReference type="SUPFAM" id="SSF48452">
    <property type="entry name" value="TPR-like"/>
    <property type="match status" value="1"/>
</dbReference>
<keyword evidence="2" id="KW-1185">Reference proteome</keyword>
<dbReference type="Pfam" id="PF13424">
    <property type="entry name" value="TPR_12"/>
    <property type="match status" value="1"/>
</dbReference>
<organism evidence="1 2">
    <name type="scientific">Coniochaeta ligniaria NRRL 30616</name>
    <dbReference type="NCBI Taxonomy" id="1408157"/>
    <lineage>
        <taxon>Eukaryota</taxon>
        <taxon>Fungi</taxon>
        <taxon>Dikarya</taxon>
        <taxon>Ascomycota</taxon>
        <taxon>Pezizomycotina</taxon>
        <taxon>Sordariomycetes</taxon>
        <taxon>Sordariomycetidae</taxon>
        <taxon>Coniochaetales</taxon>
        <taxon>Coniochaetaceae</taxon>
        <taxon>Coniochaeta</taxon>
    </lineage>
</organism>
<evidence type="ECO:0000313" key="1">
    <source>
        <dbReference type="EMBL" id="OIW34772.1"/>
    </source>
</evidence>
<protein>
    <submittedName>
        <fullName evidence="1">Uncharacterized protein</fullName>
    </submittedName>
</protein>